<keyword evidence="3" id="KW-0732">Signal</keyword>
<comment type="caution">
    <text evidence="8">The sequence shown here is derived from an EMBL/GenBank/DDBJ whole genome shotgun (WGS) entry which is preliminary data.</text>
</comment>
<dbReference type="SUPFAM" id="SSF48452">
    <property type="entry name" value="TPR-like"/>
    <property type="match status" value="1"/>
</dbReference>
<dbReference type="STRING" id="1220578.FPE01S_01_05310"/>
<feature type="domain" description="RagB/SusD" evidence="6">
    <location>
        <begin position="342"/>
        <end position="482"/>
    </location>
</feature>
<dbReference type="Proteomes" id="UP000033121">
    <property type="component" value="Unassembled WGS sequence"/>
</dbReference>
<evidence type="ECO:0000256" key="4">
    <source>
        <dbReference type="ARBA" id="ARBA00023136"/>
    </source>
</evidence>
<evidence type="ECO:0008006" key="10">
    <source>
        <dbReference type="Google" id="ProtNLM"/>
    </source>
</evidence>
<dbReference type="PROSITE" id="PS51257">
    <property type="entry name" value="PROKAR_LIPOPROTEIN"/>
    <property type="match status" value="1"/>
</dbReference>
<dbReference type="InterPro" id="IPR012944">
    <property type="entry name" value="SusD_RagB_dom"/>
</dbReference>
<dbReference type="AlphaFoldDB" id="A0A0E9MUU0"/>
<evidence type="ECO:0000313" key="8">
    <source>
        <dbReference type="EMBL" id="GAO41517.1"/>
    </source>
</evidence>
<comment type="similarity">
    <text evidence="2">Belongs to the SusD family.</text>
</comment>
<protein>
    <recommendedName>
        <fullName evidence="10">RagB/SusD family nutrient uptake outer membrane protein</fullName>
    </recommendedName>
</protein>
<name>A0A0E9MUU0_9BACT</name>
<evidence type="ECO:0000256" key="1">
    <source>
        <dbReference type="ARBA" id="ARBA00004442"/>
    </source>
</evidence>
<organism evidence="8 9">
    <name type="scientific">Flavihumibacter petaseus NBRC 106054</name>
    <dbReference type="NCBI Taxonomy" id="1220578"/>
    <lineage>
        <taxon>Bacteria</taxon>
        <taxon>Pseudomonadati</taxon>
        <taxon>Bacteroidota</taxon>
        <taxon>Chitinophagia</taxon>
        <taxon>Chitinophagales</taxon>
        <taxon>Chitinophagaceae</taxon>
        <taxon>Flavihumibacter</taxon>
    </lineage>
</organism>
<proteinExistence type="inferred from homology"/>
<dbReference type="InterPro" id="IPR033985">
    <property type="entry name" value="SusD-like_N"/>
</dbReference>
<feature type="domain" description="SusD-like N-terminal" evidence="7">
    <location>
        <begin position="69"/>
        <end position="218"/>
    </location>
</feature>
<reference evidence="8 9" key="1">
    <citation type="submission" date="2015-04" db="EMBL/GenBank/DDBJ databases">
        <title>Whole genome shotgun sequence of Flavihumibacter petaseus NBRC 106054.</title>
        <authorList>
            <person name="Miyazawa S."/>
            <person name="Hosoyama A."/>
            <person name="Hashimoto M."/>
            <person name="Noguchi M."/>
            <person name="Tsuchikane K."/>
            <person name="Ohji S."/>
            <person name="Yamazoe A."/>
            <person name="Ichikawa N."/>
            <person name="Kimura A."/>
            <person name="Fujita N."/>
        </authorList>
    </citation>
    <scope>NUCLEOTIDE SEQUENCE [LARGE SCALE GENOMIC DNA]</scope>
    <source>
        <strain evidence="8 9">NBRC 106054</strain>
    </source>
</reference>
<dbReference type="GO" id="GO:0009279">
    <property type="term" value="C:cell outer membrane"/>
    <property type="evidence" value="ECO:0007669"/>
    <property type="project" value="UniProtKB-SubCell"/>
</dbReference>
<evidence type="ECO:0000259" key="6">
    <source>
        <dbReference type="Pfam" id="PF07980"/>
    </source>
</evidence>
<dbReference type="OrthoDB" id="993981at2"/>
<evidence type="ECO:0000256" key="3">
    <source>
        <dbReference type="ARBA" id="ARBA00022729"/>
    </source>
</evidence>
<dbReference type="Pfam" id="PF07980">
    <property type="entry name" value="SusD_RagB"/>
    <property type="match status" value="1"/>
</dbReference>
<dbReference type="EMBL" id="BBWV01000001">
    <property type="protein sequence ID" value="GAO41517.1"/>
    <property type="molecule type" value="Genomic_DNA"/>
</dbReference>
<evidence type="ECO:0000256" key="2">
    <source>
        <dbReference type="ARBA" id="ARBA00006275"/>
    </source>
</evidence>
<evidence type="ECO:0000313" key="9">
    <source>
        <dbReference type="Proteomes" id="UP000033121"/>
    </source>
</evidence>
<dbReference type="Pfam" id="PF14322">
    <property type="entry name" value="SusD-like_3"/>
    <property type="match status" value="1"/>
</dbReference>
<gene>
    <name evidence="8" type="ORF">FPE01S_01_05310</name>
</gene>
<dbReference type="Gene3D" id="1.25.40.390">
    <property type="match status" value="1"/>
</dbReference>
<evidence type="ECO:0000259" key="7">
    <source>
        <dbReference type="Pfam" id="PF14322"/>
    </source>
</evidence>
<comment type="subcellular location">
    <subcellularLocation>
        <location evidence="1">Cell outer membrane</location>
    </subcellularLocation>
</comment>
<sequence>MKNITSILLAGAVLLASGCSRDFLERPPLNQVSAATYWETDQAAIMGVSAVYDALQVDRGYRLGVMMFGDVAADDMACYDPGWFVDLDTYTVNSQDQQVLGSWRAWWAGIARANTAIARIPGIDMDESLKTRLVNEAKFVRALCYFNVVNIWGDAPLITTEMTTEQLSVISRSPKEELWAQIEKDLTDAQALPLNYPASSLGRATKGAAMGLLSRAYLYQGKFEAARDMAKAVIDLNVYDLHELYIRNFQTAFENGIESIFEVQFVPGTGGWGNNEGNWTSNYTGPNAYVPTGGWSIIVPEPGDTKIYEAGDLRRAVNIFEAGSVYSGIPYDPAWSPQKETHLAKYIVGDDIISTQGMIDADRNMPVIRYAEILLTYAECLNETGQTAAAEPYINKVRERAGLDPVHGLSKDVFRDAVIQERRVEFFGEGHRFFDIRRIGKSDYYIRQVLGKENFDVNKNLYFPIPVTEIELNPNLVQNPNY</sequence>
<dbReference type="RefSeq" id="WP_046367371.1">
    <property type="nucleotide sequence ID" value="NZ_BBWV01000001.1"/>
</dbReference>
<dbReference type="InterPro" id="IPR011990">
    <property type="entry name" value="TPR-like_helical_dom_sf"/>
</dbReference>
<evidence type="ECO:0000256" key="5">
    <source>
        <dbReference type="ARBA" id="ARBA00023237"/>
    </source>
</evidence>
<keyword evidence="4" id="KW-0472">Membrane</keyword>
<keyword evidence="9" id="KW-1185">Reference proteome</keyword>
<keyword evidence="5" id="KW-0998">Cell outer membrane</keyword>
<dbReference type="CDD" id="cd08977">
    <property type="entry name" value="SusD"/>
    <property type="match status" value="1"/>
</dbReference>
<accession>A0A0E9MUU0</accession>